<accession>A0ABV7XY07</accession>
<dbReference type="RefSeq" id="WP_290299417.1">
    <property type="nucleotide sequence ID" value="NZ_JAUFQR010000001.1"/>
</dbReference>
<sequence length="147" mass="17246">MKYRIKNRINKFDGSIISVDIDFEPENLALSACITQLKVIHFPKFISYQSLSKTYGEEYVYIMNNVDMDWEDKAWAKSIKDSVLKDDEMFLVYYVMGEAIIKESIFNKILFDDASKVLEVYHDDKSLPDTWSRDMSNALESLKNKMQ</sequence>
<organism evidence="1 2">
    <name type="scientific">Chryseobacterium tructae</name>
    <dbReference type="NCBI Taxonomy" id="1037380"/>
    <lineage>
        <taxon>Bacteria</taxon>
        <taxon>Pseudomonadati</taxon>
        <taxon>Bacteroidota</taxon>
        <taxon>Flavobacteriia</taxon>
        <taxon>Flavobacteriales</taxon>
        <taxon>Weeksellaceae</taxon>
        <taxon>Chryseobacterium group</taxon>
        <taxon>Chryseobacterium</taxon>
    </lineage>
</organism>
<comment type="caution">
    <text evidence="1">The sequence shown here is derived from an EMBL/GenBank/DDBJ whole genome shotgun (WGS) entry which is preliminary data.</text>
</comment>
<proteinExistence type="predicted"/>
<dbReference type="Proteomes" id="UP001595735">
    <property type="component" value="Unassembled WGS sequence"/>
</dbReference>
<reference evidence="2" key="1">
    <citation type="journal article" date="2019" name="Int. J. Syst. Evol. Microbiol.">
        <title>The Global Catalogue of Microorganisms (GCM) 10K type strain sequencing project: providing services to taxonomists for standard genome sequencing and annotation.</title>
        <authorList>
            <consortium name="The Broad Institute Genomics Platform"/>
            <consortium name="The Broad Institute Genome Sequencing Center for Infectious Disease"/>
            <person name="Wu L."/>
            <person name="Ma J."/>
        </authorList>
    </citation>
    <scope>NUCLEOTIDE SEQUENCE [LARGE SCALE GENOMIC DNA]</scope>
    <source>
        <strain evidence="2">CECT 7798</strain>
    </source>
</reference>
<keyword evidence="2" id="KW-1185">Reference proteome</keyword>
<gene>
    <name evidence="1" type="ORF">ACFONJ_18125</name>
</gene>
<evidence type="ECO:0000313" key="2">
    <source>
        <dbReference type="Proteomes" id="UP001595735"/>
    </source>
</evidence>
<dbReference type="EMBL" id="JBHRYO010000002">
    <property type="protein sequence ID" value="MFC3757901.1"/>
    <property type="molecule type" value="Genomic_DNA"/>
</dbReference>
<evidence type="ECO:0008006" key="3">
    <source>
        <dbReference type="Google" id="ProtNLM"/>
    </source>
</evidence>
<evidence type="ECO:0000313" key="1">
    <source>
        <dbReference type="EMBL" id="MFC3757901.1"/>
    </source>
</evidence>
<protein>
    <recommendedName>
        <fullName evidence="3">DUF695 domain-containing protein</fullName>
    </recommendedName>
</protein>
<name>A0ABV7XY07_9FLAO</name>